<reference evidence="1 2" key="2">
    <citation type="journal article" date="2010" name="Stand. Genomic Sci.">
        <title>Complete genome sequence of Sebaldella termitidis type strain (NCTC 11300).</title>
        <authorList>
            <person name="Harmon-Smith M."/>
            <person name="Celia L."/>
            <person name="Chertkov O."/>
            <person name="Lapidus A."/>
            <person name="Copeland A."/>
            <person name="Glavina Del Rio T."/>
            <person name="Nolan M."/>
            <person name="Lucas S."/>
            <person name="Tice H."/>
            <person name="Cheng J.F."/>
            <person name="Han C."/>
            <person name="Detter J.C."/>
            <person name="Bruce D."/>
            <person name="Goodwin L."/>
            <person name="Pitluck S."/>
            <person name="Pati A."/>
            <person name="Liolios K."/>
            <person name="Ivanova N."/>
            <person name="Mavromatis K."/>
            <person name="Mikhailova N."/>
            <person name="Chen A."/>
            <person name="Palaniappan K."/>
            <person name="Land M."/>
            <person name="Hauser L."/>
            <person name="Chang Y.J."/>
            <person name="Jeffries C.D."/>
            <person name="Brettin T."/>
            <person name="Goker M."/>
            <person name="Beck B."/>
            <person name="Bristow J."/>
            <person name="Eisen J.A."/>
            <person name="Markowitz V."/>
            <person name="Hugenholtz P."/>
            <person name="Kyrpides N.C."/>
            <person name="Klenk H.P."/>
            <person name="Chen F."/>
        </authorList>
    </citation>
    <scope>NUCLEOTIDE SEQUENCE [LARGE SCALE GENOMIC DNA]</scope>
    <source>
        <strain evidence="2">ATCC 33386 / NCTC 11300</strain>
    </source>
</reference>
<name>D1AHF2_SEBTE</name>
<dbReference type="RefSeq" id="WP_012860782.1">
    <property type="nucleotide sequence ID" value="NC_013517.1"/>
</dbReference>
<dbReference type="EMBL" id="CP001739">
    <property type="protein sequence ID" value="ACZ08186.1"/>
    <property type="molecule type" value="Genomic_DNA"/>
</dbReference>
<reference evidence="2" key="1">
    <citation type="submission" date="2009-09" db="EMBL/GenBank/DDBJ databases">
        <title>The complete chromosome of Sebaldella termitidis ATCC 33386.</title>
        <authorList>
            <consortium name="US DOE Joint Genome Institute (JGI-PGF)"/>
            <person name="Lucas S."/>
            <person name="Copeland A."/>
            <person name="Lapidus A."/>
            <person name="Glavina del Rio T."/>
            <person name="Dalin E."/>
            <person name="Tice H."/>
            <person name="Bruce D."/>
            <person name="Goodwin L."/>
            <person name="Pitluck S."/>
            <person name="Kyrpides N."/>
            <person name="Mavromatis K."/>
            <person name="Ivanova N."/>
            <person name="Mikhailova N."/>
            <person name="Sims D."/>
            <person name="Meincke L."/>
            <person name="Brettin T."/>
            <person name="Detter J.C."/>
            <person name="Han C."/>
            <person name="Larimer F."/>
            <person name="Land M."/>
            <person name="Hauser L."/>
            <person name="Markowitz V."/>
            <person name="Cheng J.F."/>
            <person name="Hugenholtz P."/>
            <person name="Woyke T."/>
            <person name="Wu D."/>
            <person name="Eisen J.A."/>
        </authorList>
    </citation>
    <scope>NUCLEOTIDE SEQUENCE [LARGE SCALE GENOMIC DNA]</scope>
    <source>
        <strain evidence="2">ATCC 33386 / NCTC 11300</strain>
    </source>
</reference>
<dbReference type="HOGENOM" id="CLU_1991129_0_0_0"/>
<dbReference type="KEGG" id="str:Sterm_1320"/>
<organism evidence="1 2">
    <name type="scientific">Sebaldella termitidis (strain ATCC 33386 / NCTC 11300)</name>
    <dbReference type="NCBI Taxonomy" id="526218"/>
    <lineage>
        <taxon>Bacteria</taxon>
        <taxon>Fusobacteriati</taxon>
        <taxon>Fusobacteriota</taxon>
        <taxon>Fusobacteriia</taxon>
        <taxon>Fusobacteriales</taxon>
        <taxon>Leptotrichiaceae</taxon>
        <taxon>Sebaldella</taxon>
    </lineage>
</organism>
<gene>
    <name evidence="1" type="ordered locus">Sterm_1320</name>
</gene>
<protein>
    <submittedName>
        <fullName evidence="1">Uncharacterized protein</fullName>
    </submittedName>
</protein>
<evidence type="ECO:0000313" key="2">
    <source>
        <dbReference type="Proteomes" id="UP000000845"/>
    </source>
</evidence>
<dbReference type="AlphaFoldDB" id="D1AHF2"/>
<accession>D1AHF2</accession>
<sequence>MVKTSGADKQLEFLNKNAQLIKAKSVSEAVEVLQAEYNAMEKEVIFFDGIETIKFVVDKANLIPVVPENELKLLKIMNLSYMLGLDLSLGTNYMEKTGEILLNDDIEYQRTKYRSLKALSESSGK</sequence>
<dbReference type="Proteomes" id="UP000000845">
    <property type="component" value="Chromosome"/>
</dbReference>
<dbReference type="STRING" id="526218.Sterm_1320"/>
<proteinExistence type="predicted"/>
<evidence type="ECO:0000313" key="1">
    <source>
        <dbReference type="EMBL" id="ACZ08186.1"/>
    </source>
</evidence>
<keyword evidence="2" id="KW-1185">Reference proteome</keyword>